<dbReference type="Pfam" id="PF16344">
    <property type="entry name" value="FecR_C"/>
    <property type="match status" value="1"/>
</dbReference>
<dbReference type="InterPro" id="IPR032508">
    <property type="entry name" value="FecR_C"/>
</dbReference>
<dbReference type="InterPro" id="IPR039426">
    <property type="entry name" value="TonB-dep_rcpt-like"/>
</dbReference>
<dbReference type="Gene3D" id="3.55.50.30">
    <property type="match status" value="1"/>
</dbReference>
<dbReference type="InterPro" id="IPR023997">
    <property type="entry name" value="TonB-dep_OMP_SusC/RagA_CS"/>
</dbReference>
<dbReference type="GO" id="GO:0009279">
    <property type="term" value="C:cell outer membrane"/>
    <property type="evidence" value="ECO:0007669"/>
    <property type="project" value="UniProtKB-SubCell"/>
</dbReference>
<dbReference type="EMBL" id="CAJRAF010000001">
    <property type="protein sequence ID" value="CAG4994511.1"/>
    <property type="molecule type" value="Genomic_DNA"/>
</dbReference>
<dbReference type="PROSITE" id="PS52016">
    <property type="entry name" value="TONB_DEPENDENT_REC_3"/>
    <property type="match status" value="1"/>
</dbReference>
<sequence>MQEVLVQSVQNNQTVKIMEKSVRNKPVNWLKLMRIGLFQCVLAALLGSFAYARESSAQSVLSQDMTLNFNNLSLKDALGQIQEKTDVKFVYSTRISLRDKINLRVEKQKLSKVLDMLLSPRGISYKVINDQIVLARSKNTSDLVLPALEEKLQRAILPIDIVVKGKVTASENQEALPGVSIVVKGTQKGTTTDANGEFEIEVPNVESTLIFSFVGYEPQEILVGTQSVINVGLKADTKSLEEVVVIGYGTMKKGDLSSAVSTVPDMEQIKNRPVLNVGAMIQGKVAGVTAVNNGGHPNSGPKVTIRGVGSRGDESVLYVVDGVPNAPYNPADIESITVLKDAASAAIYGAFSGSAGVILITTRQAAEGKPSVEYSGFTGAKNAWKLPQSLTAVNEAKVSNLAYTNAGLAPLDGWNADKNPYAQVTRTDWIDEIFRTGVVQRHNVSVNAGTGKFSTLLQGRYEKEEGTLINTFSQNISLRLNASYKFTDNIKLRQDVFYNNSDSRGTSTESGYSGTVLSAIYMPRSAAAYYDDGTFGGVGPRDSQYLGIHGDAISPLATLLRNNSTNKESVMQSVTELSYNDIIPGLSYVSRFSFRQGSKLYKNFTPRRTEPGKPDGQNTLDYSTGRNFNWIWENTANYSKVLGKHNIGAMASMTAQENFNREFAISAKGFQNEADWAQFFINATIFDQNKPTDKETKDRTASYVGRLSYSWADRYFVTGSYRYDIAGRLAKGYRGKGFPAVTAAWKLSSEPFFDIKGIDLVKFRASWGRIGNINSIPLYYGYPALSTDETNQIGDAAPNTYAMFINSRFNPELSWETSQQTDIGLDVSILKQRLTITADYFDKLTFDLIKQQDTEWTNTFGYGAPSINQGKIRNSGFELAASWKDKAGDFGYEIGGNFATLKNRVDYIDNNPRSVWAHTESWRSILTPYRSTVGQPYYSYWLIKNAGIFQTDAAAAEYVSSTGTRIQPNAKAGDLKFIDENGDGKIDDLDRVYMGNAFPEITYGFTANVTWKNFDASIFFQGVGGVKLFHAFKQSTLNGAEQGYNRWDKILDAWSETNTGSDIPKIRANDPNRNFQTNSDWYLEDGDYLRLKNLMIGYTFTQLPKNMNLRIYVSGDNLLTFTKYSGMDPEVGNIGLDGGQYPVSRIYSAGLRLKF</sequence>
<dbReference type="AlphaFoldDB" id="A0A916NBH6"/>
<evidence type="ECO:0000259" key="9">
    <source>
        <dbReference type="Pfam" id="PF16344"/>
    </source>
</evidence>
<keyword evidence="6 7" id="KW-0998">Cell outer membrane</keyword>
<dbReference type="Gene3D" id="2.170.130.10">
    <property type="entry name" value="TonB-dependent receptor, plug domain"/>
    <property type="match status" value="1"/>
</dbReference>
<evidence type="ECO:0000256" key="1">
    <source>
        <dbReference type="ARBA" id="ARBA00004571"/>
    </source>
</evidence>
<keyword evidence="5 7" id="KW-0472">Membrane</keyword>
<evidence type="ECO:0000256" key="3">
    <source>
        <dbReference type="ARBA" id="ARBA00022452"/>
    </source>
</evidence>
<comment type="subcellular location">
    <subcellularLocation>
        <location evidence="1 7">Cell outer membrane</location>
        <topology evidence="1 7">Multi-pass membrane protein</topology>
    </subcellularLocation>
</comment>
<keyword evidence="2 7" id="KW-0813">Transport</keyword>
<accession>A0A916NBH6</accession>
<evidence type="ECO:0000256" key="5">
    <source>
        <dbReference type="ARBA" id="ARBA00023136"/>
    </source>
</evidence>
<keyword evidence="3 7" id="KW-1134">Transmembrane beta strand</keyword>
<dbReference type="SUPFAM" id="SSF56935">
    <property type="entry name" value="Porins"/>
    <property type="match status" value="1"/>
</dbReference>
<dbReference type="NCBIfam" id="TIGR04056">
    <property type="entry name" value="OMP_RagA_SusC"/>
    <property type="match status" value="1"/>
</dbReference>
<reference evidence="10" key="1">
    <citation type="submission" date="2021-04" db="EMBL/GenBank/DDBJ databases">
        <authorList>
            <person name="Rodrigo-Torres L."/>
            <person name="Arahal R. D."/>
            <person name="Lucena T."/>
        </authorList>
    </citation>
    <scope>NUCLEOTIDE SEQUENCE</scope>
    <source>
        <strain evidence="10">CECT 9275</strain>
    </source>
</reference>
<evidence type="ECO:0000256" key="7">
    <source>
        <dbReference type="PROSITE-ProRule" id="PRU01360"/>
    </source>
</evidence>
<dbReference type="InterPro" id="IPR012910">
    <property type="entry name" value="Plug_dom"/>
</dbReference>
<feature type="domain" description="Protein FecR C-terminal" evidence="9">
    <location>
        <begin position="67"/>
        <end position="133"/>
    </location>
</feature>
<dbReference type="Pfam" id="PF07715">
    <property type="entry name" value="Plug"/>
    <property type="match status" value="1"/>
</dbReference>
<dbReference type="NCBIfam" id="TIGR04057">
    <property type="entry name" value="SusC_RagA_signa"/>
    <property type="match status" value="1"/>
</dbReference>
<dbReference type="Pfam" id="PF13715">
    <property type="entry name" value="CarbopepD_reg_2"/>
    <property type="match status" value="1"/>
</dbReference>
<dbReference type="InterPro" id="IPR036942">
    <property type="entry name" value="Beta-barrel_TonB_sf"/>
</dbReference>
<dbReference type="InterPro" id="IPR037066">
    <property type="entry name" value="Plug_dom_sf"/>
</dbReference>
<dbReference type="InterPro" id="IPR023996">
    <property type="entry name" value="TonB-dep_OMP_SusC/RagA"/>
</dbReference>
<name>A0A916NBH6_9BACT</name>
<evidence type="ECO:0000256" key="6">
    <source>
        <dbReference type="ARBA" id="ARBA00023237"/>
    </source>
</evidence>
<evidence type="ECO:0000313" key="10">
    <source>
        <dbReference type="EMBL" id="CAG4994511.1"/>
    </source>
</evidence>
<keyword evidence="11" id="KW-1185">Reference proteome</keyword>
<dbReference type="Gene3D" id="2.60.40.1120">
    <property type="entry name" value="Carboxypeptidase-like, regulatory domain"/>
    <property type="match status" value="1"/>
</dbReference>
<comment type="caution">
    <text evidence="10">The sequence shown here is derived from an EMBL/GenBank/DDBJ whole genome shotgun (WGS) entry which is preliminary data.</text>
</comment>
<comment type="similarity">
    <text evidence="7">Belongs to the TonB-dependent receptor family.</text>
</comment>
<keyword evidence="10" id="KW-0675">Receptor</keyword>
<keyword evidence="4 7" id="KW-0812">Transmembrane</keyword>
<evidence type="ECO:0000259" key="8">
    <source>
        <dbReference type="Pfam" id="PF07715"/>
    </source>
</evidence>
<evidence type="ECO:0000256" key="4">
    <source>
        <dbReference type="ARBA" id="ARBA00022692"/>
    </source>
</evidence>
<feature type="domain" description="TonB-dependent receptor plug" evidence="8">
    <location>
        <begin position="256"/>
        <end position="352"/>
    </location>
</feature>
<evidence type="ECO:0000313" key="11">
    <source>
        <dbReference type="Proteomes" id="UP000680038"/>
    </source>
</evidence>
<dbReference type="InterPro" id="IPR008969">
    <property type="entry name" value="CarboxyPept-like_regulatory"/>
</dbReference>
<dbReference type="SUPFAM" id="SSF49464">
    <property type="entry name" value="Carboxypeptidase regulatory domain-like"/>
    <property type="match status" value="1"/>
</dbReference>
<organism evidence="10 11">
    <name type="scientific">Dyadobacter helix</name>
    <dbReference type="NCBI Taxonomy" id="2822344"/>
    <lineage>
        <taxon>Bacteria</taxon>
        <taxon>Pseudomonadati</taxon>
        <taxon>Bacteroidota</taxon>
        <taxon>Cytophagia</taxon>
        <taxon>Cytophagales</taxon>
        <taxon>Spirosomataceae</taxon>
        <taxon>Dyadobacter</taxon>
    </lineage>
</organism>
<evidence type="ECO:0000256" key="2">
    <source>
        <dbReference type="ARBA" id="ARBA00022448"/>
    </source>
</evidence>
<dbReference type="Proteomes" id="UP000680038">
    <property type="component" value="Unassembled WGS sequence"/>
</dbReference>
<gene>
    <name evidence="10" type="ORF">DYBT9275_01408</name>
</gene>
<protein>
    <submittedName>
        <fullName evidence="10">TonB-dependent receptor P3</fullName>
    </submittedName>
</protein>
<dbReference type="Gene3D" id="2.40.170.20">
    <property type="entry name" value="TonB-dependent receptor, beta-barrel domain"/>
    <property type="match status" value="1"/>
</dbReference>
<proteinExistence type="inferred from homology"/>